<name>A0A4C1WDJ4_EUMVA</name>
<reference evidence="2 3" key="1">
    <citation type="journal article" date="2019" name="Commun. Biol.">
        <title>The bagworm genome reveals a unique fibroin gene that provides high tensile strength.</title>
        <authorList>
            <person name="Kono N."/>
            <person name="Nakamura H."/>
            <person name="Ohtoshi R."/>
            <person name="Tomita M."/>
            <person name="Numata K."/>
            <person name="Arakawa K."/>
        </authorList>
    </citation>
    <scope>NUCLEOTIDE SEQUENCE [LARGE SCALE GENOMIC DNA]</scope>
</reference>
<sequence length="180" mass="21075">MEFYESSPENCRDRMRGRTHDIHTHNARFSTKRPQNGYADRDPITRAARGRPIIVEWERRKAFGGLSRSVTHRYVTERYTFQSDSQPQPNLRRCHVKNNVKKDRKKRESIIICDCAVDLSNGHRRAEPGFVNRLGLLFRDPESFTESCDREAFDTLRFLLDYAITTFGRGDKIDSACLLY</sequence>
<gene>
    <name evidence="2" type="ORF">EVAR_25680_1</name>
</gene>
<proteinExistence type="predicted"/>
<evidence type="ECO:0000313" key="2">
    <source>
        <dbReference type="EMBL" id="GBP49466.1"/>
    </source>
</evidence>
<accession>A0A4C1WDJ4</accession>
<organism evidence="2 3">
    <name type="scientific">Eumeta variegata</name>
    <name type="common">Bagworm moth</name>
    <name type="synonym">Eumeta japonica</name>
    <dbReference type="NCBI Taxonomy" id="151549"/>
    <lineage>
        <taxon>Eukaryota</taxon>
        <taxon>Metazoa</taxon>
        <taxon>Ecdysozoa</taxon>
        <taxon>Arthropoda</taxon>
        <taxon>Hexapoda</taxon>
        <taxon>Insecta</taxon>
        <taxon>Pterygota</taxon>
        <taxon>Neoptera</taxon>
        <taxon>Endopterygota</taxon>
        <taxon>Lepidoptera</taxon>
        <taxon>Glossata</taxon>
        <taxon>Ditrysia</taxon>
        <taxon>Tineoidea</taxon>
        <taxon>Psychidae</taxon>
        <taxon>Oiketicinae</taxon>
        <taxon>Eumeta</taxon>
    </lineage>
</organism>
<dbReference type="EMBL" id="BGZK01000545">
    <property type="protein sequence ID" value="GBP49466.1"/>
    <property type="molecule type" value="Genomic_DNA"/>
</dbReference>
<comment type="caution">
    <text evidence="2">The sequence shown here is derived from an EMBL/GenBank/DDBJ whole genome shotgun (WGS) entry which is preliminary data.</text>
</comment>
<feature type="compositionally biased region" description="Basic and acidic residues" evidence="1">
    <location>
        <begin position="10"/>
        <end position="24"/>
    </location>
</feature>
<dbReference type="AlphaFoldDB" id="A0A4C1WDJ4"/>
<feature type="region of interest" description="Disordered" evidence="1">
    <location>
        <begin position="1"/>
        <end position="43"/>
    </location>
</feature>
<evidence type="ECO:0000256" key="1">
    <source>
        <dbReference type="SAM" id="MobiDB-lite"/>
    </source>
</evidence>
<protein>
    <submittedName>
        <fullName evidence="2">Uncharacterized protein</fullName>
    </submittedName>
</protein>
<evidence type="ECO:0000313" key="3">
    <source>
        <dbReference type="Proteomes" id="UP000299102"/>
    </source>
</evidence>
<dbReference type="Proteomes" id="UP000299102">
    <property type="component" value="Unassembled WGS sequence"/>
</dbReference>
<keyword evidence="3" id="KW-1185">Reference proteome</keyword>